<dbReference type="GO" id="GO:0003697">
    <property type="term" value="F:single-stranded DNA binding"/>
    <property type="evidence" value="ECO:0007669"/>
    <property type="project" value="TreeGrafter"/>
</dbReference>
<dbReference type="GO" id="GO:0003690">
    <property type="term" value="F:double-stranded DNA binding"/>
    <property type="evidence" value="ECO:0007669"/>
    <property type="project" value="TreeGrafter"/>
</dbReference>
<evidence type="ECO:0000313" key="3">
    <source>
        <dbReference type="Proteomes" id="UP000018050"/>
    </source>
</evidence>
<keyword evidence="3" id="KW-1185">Reference proteome</keyword>
<feature type="domain" description="Rad51-like C-terminal" evidence="1">
    <location>
        <begin position="80"/>
        <end position="134"/>
    </location>
</feature>
<accession>U6GBJ2</accession>
<dbReference type="Gene3D" id="1.10.150.20">
    <property type="entry name" value="5' to 3' exonuclease, C-terminal subdomain"/>
    <property type="match status" value="1"/>
</dbReference>
<dbReference type="GO" id="GO:0000794">
    <property type="term" value="C:condensed nuclear chromosome"/>
    <property type="evidence" value="ECO:0007669"/>
    <property type="project" value="TreeGrafter"/>
</dbReference>
<dbReference type="GO" id="GO:0070192">
    <property type="term" value="P:chromosome organization involved in meiotic cell cycle"/>
    <property type="evidence" value="ECO:0007669"/>
    <property type="project" value="TreeGrafter"/>
</dbReference>
<dbReference type="Proteomes" id="UP000018050">
    <property type="component" value="Unassembled WGS sequence"/>
</dbReference>
<dbReference type="OrthoDB" id="10251254at2759"/>
<dbReference type="SUPFAM" id="SSF52540">
    <property type="entry name" value="P-loop containing nucleoside triphosphate hydrolases"/>
    <property type="match status" value="1"/>
</dbReference>
<gene>
    <name evidence="2" type="ORF">EAH_00019330</name>
</gene>
<dbReference type="GeneID" id="25270003"/>
<dbReference type="PANTHER" id="PTHR22942">
    <property type="entry name" value="RECA/RAD51/RADA DNA STRAND-PAIRING FAMILY MEMBER"/>
    <property type="match status" value="1"/>
</dbReference>
<dbReference type="EMBL" id="HG670446">
    <property type="protein sequence ID" value="CDI76698.1"/>
    <property type="molecule type" value="Genomic_DNA"/>
</dbReference>
<dbReference type="GO" id="GO:0042148">
    <property type="term" value="P:DNA strand invasion"/>
    <property type="evidence" value="ECO:0007669"/>
    <property type="project" value="TreeGrafter"/>
</dbReference>
<dbReference type="GO" id="GO:0000730">
    <property type="term" value="P:DNA recombinase assembly"/>
    <property type="evidence" value="ECO:0007669"/>
    <property type="project" value="TreeGrafter"/>
</dbReference>
<protein>
    <submittedName>
        <fullName evidence="2">Protein CASC5, related</fullName>
    </submittedName>
</protein>
<dbReference type="Gene3D" id="3.40.50.300">
    <property type="entry name" value="P-loop containing nucleotide triphosphate hydrolases"/>
    <property type="match status" value="1"/>
</dbReference>
<dbReference type="InterPro" id="IPR027417">
    <property type="entry name" value="P-loop_NTPase"/>
</dbReference>
<dbReference type="Pfam" id="PF08423">
    <property type="entry name" value="Rad51"/>
    <property type="match status" value="1"/>
</dbReference>
<dbReference type="GO" id="GO:0008094">
    <property type="term" value="F:ATP-dependent activity, acting on DNA"/>
    <property type="evidence" value="ECO:0007669"/>
    <property type="project" value="TreeGrafter"/>
</dbReference>
<dbReference type="PANTHER" id="PTHR22942:SF30">
    <property type="entry name" value="MEIOTIC RECOMBINATION PROTEIN DMC1_LIM15 HOMOLOG"/>
    <property type="match status" value="1"/>
</dbReference>
<sequence length="140" mass="15333">MATLGESKSARKHVGTAPIAASDLNEGCDEHFIAIKKDLALVKGLSEAKVEKIVEAAMKLELCNSFISGGELITRRAKVVCYIDTEATFRPEKICLIAERFGLDGAGVLDNIMYARAYTTEHMHQLFTVAAAKVRLDSRF</sequence>
<dbReference type="InterPro" id="IPR013632">
    <property type="entry name" value="Rad51_C"/>
</dbReference>
<evidence type="ECO:0000313" key="2">
    <source>
        <dbReference type="EMBL" id="CDI76698.1"/>
    </source>
</evidence>
<dbReference type="VEuPathDB" id="ToxoDB:EAH_00019330"/>
<organism evidence="2 3">
    <name type="scientific">Eimeria acervulina</name>
    <name type="common">Coccidian parasite</name>
    <dbReference type="NCBI Taxonomy" id="5801"/>
    <lineage>
        <taxon>Eukaryota</taxon>
        <taxon>Sar</taxon>
        <taxon>Alveolata</taxon>
        <taxon>Apicomplexa</taxon>
        <taxon>Conoidasida</taxon>
        <taxon>Coccidia</taxon>
        <taxon>Eucoccidiorida</taxon>
        <taxon>Eimeriorina</taxon>
        <taxon>Eimeriidae</taxon>
        <taxon>Eimeria</taxon>
    </lineage>
</organism>
<reference evidence="2" key="2">
    <citation type="submission" date="2013-10" db="EMBL/GenBank/DDBJ databases">
        <authorList>
            <person name="Aslett M."/>
        </authorList>
    </citation>
    <scope>NUCLEOTIDE SEQUENCE</scope>
    <source>
        <strain evidence="2">Houghton</strain>
    </source>
</reference>
<proteinExistence type="predicted"/>
<dbReference type="AlphaFoldDB" id="U6GBJ2"/>
<evidence type="ECO:0000259" key="1">
    <source>
        <dbReference type="Pfam" id="PF08423"/>
    </source>
</evidence>
<reference evidence="2" key="1">
    <citation type="submission" date="2013-10" db="EMBL/GenBank/DDBJ databases">
        <title>Genomic analysis of the causative agents of coccidiosis in chickens.</title>
        <authorList>
            <person name="Reid A.J."/>
            <person name="Blake D."/>
            <person name="Billington K."/>
            <person name="Browne H."/>
            <person name="Dunn M."/>
            <person name="Hung S."/>
            <person name="Kawahara F."/>
            <person name="Miranda-Saavedra D."/>
            <person name="Mourier T."/>
            <person name="Nagra H."/>
            <person name="Otto T.D."/>
            <person name="Rawlings N."/>
            <person name="Sanchez A."/>
            <person name="Sanders M."/>
            <person name="Subramaniam C."/>
            <person name="Tay Y."/>
            <person name="Dear P."/>
            <person name="Doerig C."/>
            <person name="Gruber A."/>
            <person name="Parkinson J."/>
            <person name="Shirley M."/>
            <person name="Wan K.L."/>
            <person name="Berriman M."/>
            <person name="Tomley F."/>
            <person name="Pain A."/>
        </authorList>
    </citation>
    <scope>NUCLEOTIDE SEQUENCE</scope>
    <source>
        <strain evidence="2">Houghton</strain>
    </source>
</reference>
<dbReference type="RefSeq" id="XP_013252815.1">
    <property type="nucleotide sequence ID" value="XM_013397361.1"/>
</dbReference>
<dbReference type="GO" id="GO:0000150">
    <property type="term" value="F:DNA strand exchange activity"/>
    <property type="evidence" value="ECO:0007669"/>
    <property type="project" value="TreeGrafter"/>
</dbReference>
<dbReference type="GO" id="GO:0007131">
    <property type="term" value="P:reciprocal meiotic recombination"/>
    <property type="evidence" value="ECO:0007669"/>
    <property type="project" value="TreeGrafter"/>
</dbReference>
<dbReference type="GO" id="GO:0006312">
    <property type="term" value="P:mitotic recombination"/>
    <property type="evidence" value="ECO:0007669"/>
    <property type="project" value="TreeGrafter"/>
</dbReference>
<name>U6GBJ2_EIMAC</name>